<evidence type="ECO:0008006" key="2">
    <source>
        <dbReference type="Google" id="ProtNLM"/>
    </source>
</evidence>
<gene>
    <name evidence="1" type="ORF">METZ01_LOCUS68726</name>
</gene>
<accession>A0A381TIC3</accession>
<organism evidence="1">
    <name type="scientific">marine metagenome</name>
    <dbReference type="NCBI Taxonomy" id="408172"/>
    <lineage>
        <taxon>unclassified sequences</taxon>
        <taxon>metagenomes</taxon>
        <taxon>ecological metagenomes</taxon>
    </lineage>
</organism>
<dbReference type="AlphaFoldDB" id="A0A381TIC3"/>
<dbReference type="InterPro" id="IPR036390">
    <property type="entry name" value="WH_DNA-bd_sf"/>
</dbReference>
<evidence type="ECO:0000313" key="1">
    <source>
        <dbReference type="EMBL" id="SVA15872.1"/>
    </source>
</evidence>
<proteinExistence type="predicted"/>
<protein>
    <recommendedName>
        <fullName evidence="2">Helix-turn-helix type 11 domain-containing protein</fullName>
    </recommendedName>
</protein>
<feature type="non-terminal residue" evidence="1">
    <location>
        <position position="1"/>
    </location>
</feature>
<sequence length="147" mass="16582">VIKPKTNVSDKAHTDDVSILILAEVYGRYPSPVSVKDLAEELNKSQRSIHSRISKMVERSTLIKVDSGKNGTMVQACVYEPVSRILAEQNGIKLALKALKEASLNGDESVNQKKRILQRIFQEYLEEVGELIDRWQSLGLFEQLKDN</sequence>
<dbReference type="SUPFAM" id="SSF46785">
    <property type="entry name" value="Winged helix' DNA-binding domain"/>
    <property type="match status" value="1"/>
</dbReference>
<reference evidence="1" key="1">
    <citation type="submission" date="2018-05" db="EMBL/GenBank/DDBJ databases">
        <authorList>
            <person name="Lanie J.A."/>
            <person name="Ng W.-L."/>
            <person name="Kazmierczak K.M."/>
            <person name="Andrzejewski T.M."/>
            <person name="Davidsen T.M."/>
            <person name="Wayne K.J."/>
            <person name="Tettelin H."/>
            <person name="Glass J.I."/>
            <person name="Rusch D."/>
            <person name="Podicherti R."/>
            <person name="Tsui H.-C.T."/>
            <person name="Winkler M.E."/>
        </authorList>
    </citation>
    <scope>NUCLEOTIDE SEQUENCE</scope>
</reference>
<dbReference type="EMBL" id="UINC01004649">
    <property type="protein sequence ID" value="SVA15872.1"/>
    <property type="molecule type" value="Genomic_DNA"/>
</dbReference>
<name>A0A381TIC3_9ZZZZ</name>